<reference evidence="2" key="1">
    <citation type="journal article" date="2019" name="Int. J. Syst. Evol. Microbiol.">
        <title>The Global Catalogue of Microorganisms (GCM) 10K type strain sequencing project: providing services to taxonomists for standard genome sequencing and annotation.</title>
        <authorList>
            <consortium name="The Broad Institute Genomics Platform"/>
            <consortium name="The Broad Institute Genome Sequencing Center for Infectious Disease"/>
            <person name="Wu L."/>
            <person name="Ma J."/>
        </authorList>
    </citation>
    <scope>NUCLEOTIDE SEQUENCE [LARGE SCALE GENOMIC DNA]</scope>
    <source>
        <strain evidence="2">KCTC 42986</strain>
    </source>
</reference>
<accession>A0ABV7F4W3</accession>
<keyword evidence="2" id="KW-1185">Reference proteome</keyword>
<dbReference type="RefSeq" id="WP_390324572.1">
    <property type="nucleotide sequence ID" value="NZ_JBHRTP010000061.1"/>
</dbReference>
<name>A0ABV7F4W3_9BURK</name>
<organism evidence="1 2">
    <name type="scientific">Undibacterium arcticum</name>
    <dbReference type="NCBI Taxonomy" id="1762892"/>
    <lineage>
        <taxon>Bacteria</taxon>
        <taxon>Pseudomonadati</taxon>
        <taxon>Pseudomonadota</taxon>
        <taxon>Betaproteobacteria</taxon>
        <taxon>Burkholderiales</taxon>
        <taxon>Oxalobacteraceae</taxon>
        <taxon>Undibacterium</taxon>
    </lineage>
</organism>
<dbReference type="EMBL" id="JBHRTP010000061">
    <property type="protein sequence ID" value="MFC3109972.1"/>
    <property type="molecule type" value="Genomic_DNA"/>
</dbReference>
<comment type="caution">
    <text evidence="1">The sequence shown here is derived from an EMBL/GenBank/DDBJ whole genome shotgun (WGS) entry which is preliminary data.</text>
</comment>
<evidence type="ECO:0000313" key="2">
    <source>
        <dbReference type="Proteomes" id="UP001595530"/>
    </source>
</evidence>
<proteinExistence type="predicted"/>
<gene>
    <name evidence="1" type="ORF">ACFOFO_18730</name>
</gene>
<protein>
    <submittedName>
        <fullName evidence="1">Uncharacterized protein</fullName>
    </submittedName>
</protein>
<dbReference type="Proteomes" id="UP001595530">
    <property type="component" value="Unassembled WGS sequence"/>
</dbReference>
<sequence>MELTGEMNEIVTHFYELCRGRFEANNNRHPDLQVHGVLPELDLDKNKQEILEKNGYIFVRPDGKMPGHMMAGLRMMARSLYTNRAASYPKWGILRACNAEFAVADNFMTVRCVPVAPSIFLCADSPNFNLGYADVAKLNAFNVTRADQYYFAKNFDACPIYRRTIPNERFLLSSSCDSVVPLLY</sequence>
<evidence type="ECO:0000313" key="1">
    <source>
        <dbReference type="EMBL" id="MFC3109972.1"/>
    </source>
</evidence>